<protein>
    <recommendedName>
        <fullName evidence="3">L-threonylcarbamoyladenylate synthase</fullName>
        <ecNumber evidence="3">2.7.7.87</ecNumber>
    </recommendedName>
</protein>
<keyword evidence="4" id="KW-0963">Cytoplasm</keyword>
<dbReference type="InterPro" id="IPR017945">
    <property type="entry name" value="DHBP_synth_RibB-like_a/b_dom"/>
</dbReference>
<proteinExistence type="inferred from homology"/>
<evidence type="ECO:0000256" key="5">
    <source>
        <dbReference type="ARBA" id="ARBA00022679"/>
    </source>
</evidence>
<sequence>MITTAPLYPSEQLRHAVQLLEGGGILAYPTETLYGLGVDPFNPQAVRRLLDLKGREAKKGLILLVPNSVALLPLVQPLEAVAQRLIEHFWPAPLTLVLPAQAGLSSLLTGGTGLVAVRHSSSPYVQALMAHWQRPLVSTSANPSGSQVQHWSPERIAAEWGGQVDMILAGPYDDGALASTVVKVIAGRGVVLREGAITCAQLQQIIPIEAV</sequence>
<dbReference type="PANTHER" id="PTHR17490:SF18">
    <property type="entry name" value="THREONYLCARBAMOYL-AMP SYNTHASE"/>
    <property type="match status" value="1"/>
</dbReference>
<comment type="subcellular location">
    <subcellularLocation>
        <location evidence="1">Cytoplasm</location>
    </subcellularLocation>
</comment>
<dbReference type="OrthoDB" id="9814580at2"/>
<dbReference type="GO" id="GO:0000049">
    <property type="term" value="F:tRNA binding"/>
    <property type="evidence" value="ECO:0007669"/>
    <property type="project" value="TreeGrafter"/>
</dbReference>
<dbReference type="Proteomes" id="UP000002586">
    <property type="component" value="Chromosome"/>
</dbReference>
<dbReference type="eggNOG" id="COG0009">
    <property type="taxonomic scope" value="Bacteria"/>
</dbReference>
<reference evidence="8 9" key="2">
    <citation type="journal article" date="2012" name="Int. J. Syst. Evol. Microbiol.">
        <title>Magnetococcus marinus gen. nov., sp. nov., a marine, magnetotactic bacterium that represents a novel lineage (Magnetococcaceae fam. nov.; Magnetococcales ord. nov.) at the base of the Alphaproteobacteria.</title>
        <authorList>
            <person name="Bazylinski D.A."/>
            <person name="Williams T.J."/>
            <person name="Lefevre C.T."/>
            <person name="Berg R.J."/>
            <person name="Zhang C.L."/>
            <person name="Bowser S.S."/>
            <person name="Dean A.J."/>
            <person name="Beveridge T.J."/>
        </authorList>
    </citation>
    <scope>NUCLEOTIDE SEQUENCE [LARGE SCALE GENOMIC DNA]</scope>
    <source>
        <strain evidence="9">ATCC BAA-1437 / JCM 17883 / MC-1</strain>
    </source>
</reference>
<evidence type="ECO:0000259" key="7">
    <source>
        <dbReference type="PROSITE" id="PS51163"/>
    </source>
</evidence>
<evidence type="ECO:0000256" key="2">
    <source>
        <dbReference type="ARBA" id="ARBA00007663"/>
    </source>
</evidence>
<dbReference type="InterPro" id="IPR006070">
    <property type="entry name" value="Sua5-like_dom"/>
</dbReference>
<keyword evidence="9" id="KW-1185">Reference proteome</keyword>
<dbReference type="PROSITE" id="PS51163">
    <property type="entry name" value="YRDC"/>
    <property type="match status" value="1"/>
</dbReference>
<dbReference type="EC" id="2.7.7.87" evidence="3"/>
<evidence type="ECO:0000256" key="4">
    <source>
        <dbReference type="ARBA" id="ARBA00022490"/>
    </source>
</evidence>
<dbReference type="PANTHER" id="PTHR17490">
    <property type="entry name" value="SUA5"/>
    <property type="match status" value="1"/>
</dbReference>
<dbReference type="NCBIfam" id="TIGR00057">
    <property type="entry name" value="L-threonylcarbamoyladenylate synthase"/>
    <property type="match status" value="1"/>
</dbReference>
<dbReference type="RefSeq" id="WP_011715004.1">
    <property type="nucleotide sequence ID" value="NC_008576.1"/>
</dbReference>
<name>A0LDA5_MAGMM</name>
<dbReference type="STRING" id="156889.Mmc1_3463"/>
<comment type="catalytic activity">
    <reaction evidence="6">
        <text>L-threonine + hydrogencarbonate + ATP = L-threonylcarbamoyladenylate + diphosphate + H2O</text>
        <dbReference type="Rhea" id="RHEA:36407"/>
        <dbReference type="ChEBI" id="CHEBI:15377"/>
        <dbReference type="ChEBI" id="CHEBI:17544"/>
        <dbReference type="ChEBI" id="CHEBI:30616"/>
        <dbReference type="ChEBI" id="CHEBI:33019"/>
        <dbReference type="ChEBI" id="CHEBI:57926"/>
        <dbReference type="ChEBI" id="CHEBI:73682"/>
        <dbReference type="EC" id="2.7.7.87"/>
    </reaction>
</comment>
<accession>A0LDA5</accession>
<dbReference type="GO" id="GO:0003725">
    <property type="term" value="F:double-stranded RNA binding"/>
    <property type="evidence" value="ECO:0007669"/>
    <property type="project" value="InterPro"/>
</dbReference>
<evidence type="ECO:0000256" key="1">
    <source>
        <dbReference type="ARBA" id="ARBA00004496"/>
    </source>
</evidence>
<reference evidence="9" key="1">
    <citation type="journal article" date="2009" name="Appl. Environ. Microbiol.">
        <title>Complete genome sequence of the chemolithoautotrophic marine magnetotactic coccus strain MC-1.</title>
        <authorList>
            <person name="Schubbe S."/>
            <person name="Williams T.J."/>
            <person name="Xie G."/>
            <person name="Kiss H.E."/>
            <person name="Brettin T.S."/>
            <person name="Martinez D."/>
            <person name="Ross C.A."/>
            <person name="Schuler D."/>
            <person name="Cox B.L."/>
            <person name="Nealson K.H."/>
            <person name="Bazylinski D.A."/>
        </authorList>
    </citation>
    <scope>NUCLEOTIDE SEQUENCE [LARGE SCALE GENOMIC DNA]</scope>
    <source>
        <strain evidence="9">ATCC BAA-1437 / JCM 17883 / MC-1</strain>
    </source>
</reference>
<dbReference type="AlphaFoldDB" id="A0LDA5"/>
<dbReference type="KEGG" id="mgm:Mmc1_3463"/>
<comment type="similarity">
    <text evidence="2">Belongs to the SUA5 family.</text>
</comment>
<dbReference type="SUPFAM" id="SSF55821">
    <property type="entry name" value="YrdC/RibB"/>
    <property type="match status" value="1"/>
</dbReference>
<dbReference type="InterPro" id="IPR050156">
    <property type="entry name" value="TC-AMP_synthase_SUA5"/>
</dbReference>
<organism evidence="8 9">
    <name type="scientific">Magnetococcus marinus (strain ATCC BAA-1437 / JCM 17883 / MC-1)</name>
    <dbReference type="NCBI Taxonomy" id="156889"/>
    <lineage>
        <taxon>Bacteria</taxon>
        <taxon>Pseudomonadati</taxon>
        <taxon>Pseudomonadota</taxon>
        <taxon>Magnetococcia</taxon>
        <taxon>Magnetococcales</taxon>
        <taxon>Magnetococcaceae</taxon>
        <taxon>Magnetococcus</taxon>
    </lineage>
</organism>
<gene>
    <name evidence="8" type="ordered locus">Mmc1_3463</name>
</gene>
<dbReference type="Gene3D" id="3.90.870.10">
    <property type="entry name" value="DHBP synthase"/>
    <property type="match status" value="1"/>
</dbReference>
<keyword evidence="5" id="KW-0808">Transferase</keyword>
<feature type="domain" description="YrdC-like" evidence="7">
    <location>
        <begin position="10"/>
        <end position="197"/>
    </location>
</feature>
<dbReference type="EMBL" id="CP000471">
    <property type="protein sequence ID" value="ABK45948.1"/>
    <property type="molecule type" value="Genomic_DNA"/>
</dbReference>
<dbReference type="GO" id="GO:0005737">
    <property type="term" value="C:cytoplasm"/>
    <property type="evidence" value="ECO:0007669"/>
    <property type="project" value="UniProtKB-SubCell"/>
</dbReference>
<dbReference type="HOGENOM" id="CLU_031397_3_2_5"/>
<evidence type="ECO:0000256" key="3">
    <source>
        <dbReference type="ARBA" id="ARBA00012584"/>
    </source>
</evidence>
<evidence type="ECO:0000313" key="8">
    <source>
        <dbReference type="EMBL" id="ABK45948.1"/>
    </source>
</evidence>
<evidence type="ECO:0000256" key="6">
    <source>
        <dbReference type="ARBA" id="ARBA00048366"/>
    </source>
</evidence>
<dbReference type="GO" id="GO:0006450">
    <property type="term" value="P:regulation of translational fidelity"/>
    <property type="evidence" value="ECO:0007669"/>
    <property type="project" value="TreeGrafter"/>
</dbReference>
<dbReference type="Pfam" id="PF01300">
    <property type="entry name" value="Sua5_yciO_yrdC"/>
    <property type="match status" value="1"/>
</dbReference>
<dbReference type="GO" id="GO:0061710">
    <property type="term" value="F:L-threonylcarbamoyladenylate synthase"/>
    <property type="evidence" value="ECO:0007669"/>
    <property type="project" value="UniProtKB-EC"/>
</dbReference>
<evidence type="ECO:0000313" key="9">
    <source>
        <dbReference type="Proteomes" id="UP000002586"/>
    </source>
</evidence>